<dbReference type="Gene3D" id="3.40.50.150">
    <property type="entry name" value="Vaccinia Virus protein VP39"/>
    <property type="match status" value="1"/>
</dbReference>
<evidence type="ECO:0000313" key="2">
    <source>
        <dbReference type="Proteomes" id="UP001501057"/>
    </source>
</evidence>
<dbReference type="InterPro" id="IPR029063">
    <property type="entry name" value="SAM-dependent_MTases_sf"/>
</dbReference>
<keyword evidence="2" id="KW-1185">Reference proteome</keyword>
<evidence type="ECO:0008006" key="3">
    <source>
        <dbReference type="Google" id="ProtNLM"/>
    </source>
</evidence>
<sequence>MNVSVSPSASAYWRSRATIDGAFWDVDFRLFDELLTAQDALGVKGDLLEIGALYGKSTIVLGVHAESDETVHVCDVFESEASTDANQAENESSYPGLARDTFEANYRKYVDRDPRIIQEWSTAIASHIEPGTLRFAHVDGGHLFETVVDDLRNVKPLMGERGVIVLDDFRALHTPGVAAAAWAEVVSGGLVPFAISEQKMYATWGPAGDYARHLDTWLARSPDVVSYGYQDVAGHTLLVIENPTQPTTFRARVGRWVPPAIVPLLLGKRPGPHLGTRERQREIGA</sequence>
<reference evidence="1 2" key="1">
    <citation type="journal article" date="2019" name="Int. J. Syst. Evol. Microbiol.">
        <title>The Global Catalogue of Microorganisms (GCM) 10K type strain sequencing project: providing services to taxonomists for standard genome sequencing and annotation.</title>
        <authorList>
            <consortium name="The Broad Institute Genomics Platform"/>
            <consortium name="The Broad Institute Genome Sequencing Center for Infectious Disease"/>
            <person name="Wu L."/>
            <person name="Ma J."/>
        </authorList>
    </citation>
    <scope>NUCLEOTIDE SEQUENCE [LARGE SCALE GENOMIC DNA]</scope>
    <source>
        <strain evidence="1 2">JCM 13518</strain>
    </source>
</reference>
<dbReference type="SUPFAM" id="SSF53335">
    <property type="entry name" value="S-adenosyl-L-methionine-dependent methyltransferases"/>
    <property type="match status" value="1"/>
</dbReference>
<name>A0ABN2JDC2_9ACTN</name>
<organism evidence="1 2">
    <name type="scientific">Aeromicrobium alkaliterrae</name>
    <dbReference type="NCBI Taxonomy" id="302168"/>
    <lineage>
        <taxon>Bacteria</taxon>
        <taxon>Bacillati</taxon>
        <taxon>Actinomycetota</taxon>
        <taxon>Actinomycetes</taxon>
        <taxon>Propionibacteriales</taxon>
        <taxon>Nocardioidaceae</taxon>
        <taxon>Aeromicrobium</taxon>
    </lineage>
</organism>
<dbReference type="Proteomes" id="UP001501057">
    <property type="component" value="Unassembled WGS sequence"/>
</dbReference>
<dbReference type="Pfam" id="PF13578">
    <property type="entry name" value="Methyltransf_24"/>
    <property type="match status" value="1"/>
</dbReference>
<gene>
    <name evidence="1" type="ORF">GCM10009710_00080</name>
</gene>
<dbReference type="EMBL" id="BAAAME010000001">
    <property type="protein sequence ID" value="GAA1723252.1"/>
    <property type="molecule type" value="Genomic_DNA"/>
</dbReference>
<evidence type="ECO:0000313" key="1">
    <source>
        <dbReference type="EMBL" id="GAA1723252.1"/>
    </source>
</evidence>
<protein>
    <recommendedName>
        <fullName evidence="3">Class I SAM-dependent methyltransferase</fullName>
    </recommendedName>
</protein>
<comment type="caution">
    <text evidence="1">The sequence shown here is derived from an EMBL/GenBank/DDBJ whole genome shotgun (WGS) entry which is preliminary data.</text>
</comment>
<dbReference type="RefSeq" id="WP_344196327.1">
    <property type="nucleotide sequence ID" value="NZ_BAAAME010000001.1"/>
</dbReference>
<proteinExistence type="predicted"/>
<accession>A0ABN2JDC2</accession>